<dbReference type="EMBL" id="CP150850">
    <property type="protein sequence ID" value="WZW58037.1"/>
    <property type="molecule type" value="Genomic_DNA"/>
</dbReference>
<reference evidence="2 3" key="1">
    <citation type="submission" date="2024-04" db="EMBL/GenBank/DDBJ databases">
        <title>Biological Control Activity of Plant Growth Promoting Rhizobacteria Burkholderia pyrrocinia BX1 against Tobacco black shank Introduction Tobacco black shank (TBS) caused by the oomycete Phytophthora. nicotianae (P. nicotianae) has become a destructive soil.</title>
        <authorList>
            <person name="Liu X."/>
            <person name="Shu C."/>
        </authorList>
    </citation>
    <scope>NUCLEOTIDE SEQUENCE [LARGE SCALE GENOMIC DNA]</scope>
    <source>
        <strain evidence="2 3">BX1</strain>
    </source>
</reference>
<accession>A0ABZ3BS07</accession>
<name>A0ABZ3BS07_BURPY</name>
<feature type="region of interest" description="Disordered" evidence="1">
    <location>
        <begin position="1"/>
        <end position="46"/>
    </location>
</feature>
<evidence type="ECO:0000256" key="1">
    <source>
        <dbReference type="SAM" id="MobiDB-lite"/>
    </source>
</evidence>
<dbReference type="Proteomes" id="UP001484179">
    <property type="component" value="Chromosome 2"/>
</dbReference>
<proteinExistence type="predicted"/>
<dbReference type="RefSeq" id="WP_342311517.1">
    <property type="nucleotide sequence ID" value="NZ_CP150850.1"/>
</dbReference>
<gene>
    <name evidence="2" type="ORF">WN985_21585</name>
</gene>
<sequence length="115" mass="12594">MHRRAATAFGLRGARPRRHHMPRNAAKPKCEGSIGTQPVGKPFGSTERHCRMPAAYGGDGTWSAPYRAIAMAANVPIANTHSLRVVSLMIVVPSGWPLVRFVSGAHRMEHRMTAR</sequence>
<evidence type="ECO:0000313" key="3">
    <source>
        <dbReference type="Proteomes" id="UP001484179"/>
    </source>
</evidence>
<keyword evidence="3" id="KW-1185">Reference proteome</keyword>
<protein>
    <submittedName>
        <fullName evidence="2">Uncharacterized protein</fullName>
    </submittedName>
</protein>
<organism evidence="2 3">
    <name type="scientific">Burkholderia pyrrocinia</name>
    <name type="common">Pseudomonas pyrrocinia</name>
    <dbReference type="NCBI Taxonomy" id="60550"/>
    <lineage>
        <taxon>Bacteria</taxon>
        <taxon>Pseudomonadati</taxon>
        <taxon>Pseudomonadota</taxon>
        <taxon>Betaproteobacteria</taxon>
        <taxon>Burkholderiales</taxon>
        <taxon>Burkholderiaceae</taxon>
        <taxon>Burkholderia</taxon>
        <taxon>Burkholderia cepacia complex</taxon>
    </lineage>
</organism>
<evidence type="ECO:0000313" key="2">
    <source>
        <dbReference type="EMBL" id="WZW58037.1"/>
    </source>
</evidence>